<dbReference type="InterPro" id="IPR000123">
    <property type="entry name" value="Reverse_transcriptase_msDNA"/>
</dbReference>
<keyword evidence="5" id="KW-0460">Magnesium</keyword>
<dbReference type="EC" id="2.7.7.49" evidence="1"/>
<dbReference type="CDD" id="cd03487">
    <property type="entry name" value="RT_Bac_retron_II"/>
    <property type="match status" value="1"/>
</dbReference>
<gene>
    <name evidence="10" type="primary">rrt</name>
    <name evidence="10" type="ORF">POT9AD_3575</name>
</gene>
<keyword evidence="4" id="KW-0479">Metal-binding</keyword>
<protein>
    <recommendedName>
        <fullName evidence="1">RNA-directed DNA polymerase</fullName>
        <ecNumber evidence="1">2.7.7.49</ecNumber>
    </recommendedName>
</protein>
<dbReference type="Pfam" id="PF00078">
    <property type="entry name" value="RVT_1"/>
    <property type="match status" value="1"/>
</dbReference>
<name>A0A653B831_ECTOL</name>
<dbReference type="OrthoDB" id="7055795at2"/>
<dbReference type="PANTHER" id="PTHR34047">
    <property type="entry name" value="NUCLEAR INTRON MATURASE 1, MITOCHONDRIAL-RELATED"/>
    <property type="match status" value="1"/>
</dbReference>
<reference evidence="10" key="1">
    <citation type="submission" date="2018-11" db="EMBL/GenBank/DDBJ databases">
        <authorList>
            <consortium name="Genoscope - CEA"/>
            <person name="William W."/>
        </authorList>
    </citation>
    <scope>NUCLEOTIDE SEQUENCE [LARGE SCALE GENOMIC DNA]</scope>
    <source>
        <strain evidence="10">T9AD</strain>
    </source>
</reference>
<evidence type="ECO:0000256" key="9">
    <source>
        <dbReference type="ARBA" id="ARBA00048173"/>
    </source>
</evidence>
<dbReference type="AlphaFoldDB" id="A0A653B831"/>
<proteinExistence type="inferred from homology"/>
<accession>A0A653B831</accession>
<organism evidence="10">
    <name type="scientific">Ectopseudomonas oleovorans</name>
    <name type="common">Pseudomonas oleovorans</name>
    <dbReference type="NCBI Taxonomy" id="301"/>
    <lineage>
        <taxon>Bacteria</taxon>
        <taxon>Pseudomonadati</taxon>
        <taxon>Pseudomonadota</taxon>
        <taxon>Gammaproteobacteria</taxon>
        <taxon>Pseudomonadales</taxon>
        <taxon>Pseudomonadaceae</taxon>
        <taxon>Ectopseudomonas</taxon>
    </lineage>
</organism>
<dbReference type="InterPro" id="IPR043502">
    <property type="entry name" value="DNA/RNA_pol_sf"/>
</dbReference>
<keyword evidence="2 10" id="KW-0808">Transferase</keyword>
<evidence type="ECO:0000256" key="4">
    <source>
        <dbReference type="ARBA" id="ARBA00022723"/>
    </source>
</evidence>
<dbReference type="InterPro" id="IPR051083">
    <property type="entry name" value="GrpII_Intron_Splice-Mob/Def"/>
</dbReference>
<dbReference type="GO" id="GO:0051607">
    <property type="term" value="P:defense response to virus"/>
    <property type="evidence" value="ECO:0007669"/>
    <property type="project" value="UniProtKB-KW"/>
</dbReference>
<dbReference type="SUPFAM" id="SSF56672">
    <property type="entry name" value="DNA/RNA polymerases"/>
    <property type="match status" value="1"/>
</dbReference>
<keyword evidence="7" id="KW-0051">Antiviral defense</keyword>
<dbReference type="PRINTS" id="PR00866">
    <property type="entry name" value="RNADNAPOLMS"/>
</dbReference>
<evidence type="ECO:0000256" key="2">
    <source>
        <dbReference type="ARBA" id="ARBA00022679"/>
    </source>
</evidence>
<sequence length="390" mass="45409">MEELKARTKDGIDPIQNLDNLCDALGISREELDTALSLTDEDRYVEIKLRKKNGSTRIVYNPHPKLRRIQRRIKNRILSSQIIYPHYLYGSLSDKENPRDYIRCAAVHCGAKTVLKVDIRNFFDNISRDLVFEVFKTILHYPPEVSDTLANLCTRCGVVPQGASTSSFIANLCLLDEHDLVRKLSYDSLRYTRLIDDITISSKTPNKDLEKWMRVLKRMIEDSDFELNEEKSGIEHVALKAFSVHGLRINRSTPGLTREEVRKIRSDVHNLKNKASEPNARVSFEYRRLFESVSGKVNKLKRVNHPRYNILRKQMRDILPLPSKKDIKRCQIMLATLVRDHANHNSSYLYKVRHARLRHRLGILRRIYHHEAAAMRQTLRGLEPNFSDDT</sequence>
<evidence type="ECO:0000256" key="8">
    <source>
        <dbReference type="ARBA" id="ARBA00034120"/>
    </source>
</evidence>
<evidence type="ECO:0000256" key="1">
    <source>
        <dbReference type="ARBA" id="ARBA00012493"/>
    </source>
</evidence>
<keyword evidence="3 10" id="KW-0548">Nucleotidyltransferase</keyword>
<evidence type="ECO:0000256" key="3">
    <source>
        <dbReference type="ARBA" id="ARBA00022695"/>
    </source>
</evidence>
<evidence type="ECO:0000256" key="6">
    <source>
        <dbReference type="ARBA" id="ARBA00022918"/>
    </source>
</evidence>
<evidence type="ECO:0000256" key="5">
    <source>
        <dbReference type="ARBA" id="ARBA00022842"/>
    </source>
</evidence>
<dbReference type="EMBL" id="LR130779">
    <property type="protein sequence ID" value="VDN64550.1"/>
    <property type="molecule type" value="Genomic_DNA"/>
</dbReference>
<dbReference type="GO" id="GO:0046872">
    <property type="term" value="F:metal ion binding"/>
    <property type="evidence" value="ECO:0007669"/>
    <property type="project" value="UniProtKB-KW"/>
</dbReference>
<comment type="similarity">
    <text evidence="8">Belongs to the bacterial reverse transcriptase family.</text>
</comment>
<evidence type="ECO:0000256" key="7">
    <source>
        <dbReference type="ARBA" id="ARBA00023118"/>
    </source>
</evidence>
<dbReference type="InterPro" id="IPR000477">
    <property type="entry name" value="RT_dom"/>
</dbReference>
<dbReference type="GO" id="GO:0003723">
    <property type="term" value="F:RNA binding"/>
    <property type="evidence" value="ECO:0007669"/>
    <property type="project" value="InterPro"/>
</dbReference>
<comment type="catalytic activity">
    <reaction evidence="9">
        <text>DNA(n) + a 2'-deoxyribonucleoside 5'-triphosphate = DNA(n+1) + diphosphate</text>
        <dbReference type="Rhea" id="RHEA:22508"/>
        <dbReference type="Rhea" id="RHEA-COMP:17339"/>
        <dbReference type="Rhea" id="RHEA-COMP:17340"/>
        <dbReference type="ChEBI" id="CHEBI:33019"/>
        <dbReference type="ChEBI" id="CHEBI:61560"/>
        <dbReference type="ChEBI" id="CHEBI:173112"/>
        <dbReference type="EC" id="2.7.7.49"/>
    </reaction>
</comment>
<dbReference type="GO" id="GO:0003964">
    <property type="term" value="F:RNA-directed DNA polymerase activity"/>
    <property type="evidence" value="ECO:0007669"/>
    <property type="project" value="UniProtKB-KW"/>
</dbReference>
<keyword evidence="6 10" id="KW-0695">RNA-directed DNA polymerase</keyword>
<dbReference type="PROSITE" id="PS50878">
    <property type="entry name" value="RT_POL"/>
    <property type="match status" value="1"/>
</dbReference>
<evidence type="ECO:0000313" key="10">
    <source>
        <dbReference type="EMBL" id="VDN64550.1"/>
    </source>
</evidence>